<dbReference type="InterPro" id="IPR050327">
    <property type="entry name" value="Proton-linked_MCT"/>
</dbReference>
<organism evidence="3">
    <name type="scientific">marine metagenome</name>
    <dbReference type="NCBI Taxonomy" id="408172"/>
    <lineage>
        <taxon>unclassified sequences</taxon>
        <taxon>metagenomes</taxon>
        <taxon>ecological metagenomes</taxon>
    </lineage>
</organism>
<feature type="transmembrane region" description="Helical" evidence="1">
    <location>
        <begin position="227"/>
        <end position="249"/>
    </location>
</feature>
<sequence length="411" mass="43778">VGSVNILRSQSFVIVAACFLVQAVYVGVLFTFGVLFLELERTFGWSRATISGAFSLFLVGTGVIGVVMGRLNDRFGPRRIMIAGAVVHGAGYALMSIIQAPWQFYFFYGVLAAIGFSTHDIITLSTIARWFSARRSLMSGIVKAGAGAGQFVIPMLLTLLLASWDWRIACLIFGAVSTLMLTVLAQFLTRDPPVGSGKDAVGLSVAAGSAEAETGLTLGQAVRTHNFWLLCAGQFLIFFCLMVIMIHIVPHARDLGFEPGRAAQVLATIGAASIVGRIVMGATADRLGGKNALIVAYCVLSASMIWLLFIHEPWLLFLFAPVYGFTHGAFFTLISPTVAELFGTRAHGVLFAIVLLHGTIGGSLSPLIAGIVFDAEGSYQPIFLVLAALAITGLVLVNFLQPARVESARAA</sequence>
<dbReference type="GO" id="GO:0022857">
    <property type="term" value="F:transmembrane transporter activity"/>
    <property type="evidence" value="ECO:0007669"/>
    <property type="project" value="InterPro"/>
</dbReference>
<feature type="non-terminal residue" evidence="3">
    <location>
        <position position="1"/>
    </location>
</feature>
<feature type="transmembrane region" description="Helical" evidence="1">
    <location>
        <begin position="12"/>
        <end position="36"/>
    </location>
</feature>
<feature type="transmembrane region" description="Helical" evidence="1">
    <location>
        <begin position="80"/>
        <end position="98"/>
    </location>
</feature>
<feature type="transmembrane region" description="Helical" evidence="1">
    <location>
        <begin position="140"/>
        <end position="160"/>
    </location>
</feature>
<dbReference type="PANTHER" id="PTHR11360:SF284">
    <property type="entry name" value="EG:103B4.3 PROTEIN-RELATED"/>
    <property type="match status" value="1"/>
</dbReference>
<feature type="domain" description="Major facilitator superfamily (MFS) profile" evidence="2">
    <location>
        <begin position="11"/>
        <end position="405"/>
    </location>
</feature>
<evidence type="ECO:0000259" key="2">
    <source>
        <dbReference type="PROSITE" id="PS50850"/>
    </source>
</evidence>
<dbReference type="PANTHER" id="PTHR11360">
    <property type="entry name" value="MONOCARBOXYLATE TRANSPORTER"/>
    <property type="match status" value="1"/>
</dbReference>
<dbReference type="SUPFAM" id="SSF103473">
    <property type="entry name" value="MFS general substrate transporter"/>
    <property type="match status" value="1"/>
</dbReference>
<feature type="transmembrane region" description="Helical" evidence="1">
    <location>
        <begin position="261"/>
        <end position="280"/>
    </location>
</feature>
<dbReference type="CDD" id="cd17355">
    <property type="entry name" value="MFS_YcxA_like"/>
    <property type="match status" value="1"/>
</dbReference>
<keyword evidence="1" id="KW-0812">Transmembrane</keyword>
<dbReference type="PROSITE" id="PS50850">
    <property type="entry name" value="MFS"/>
    <property type="match status" value="1"/>
</dbReference>
<dbReference type="EMBL" id="UINC01007678">
    <property type="protein sequence ID" value="SVA34560.1"/>
    <property type="molecule type" value="Genomic_DNA"/>
</dbReference>
<feature type="transmembrane region" description="Helical" evidence="1">
    <location>
        <begin position="48"/>
        <end position="68"/>
    </location>
</feature>
<dbReference type="InterPro" id="IPR036259">
    <property type="entry name" value="MFS_trans_sf"/>
</dbReference>
<reference evidence="3" key="1">
    <citation type="submission" date="2018-05" db="EMBL/GenBank/DDBJ databases">
        <authorList>
            <person name="Lanie J.A."/>
            <person name="Ng W.-L."/>
            <person name="Kazmierczak K.M."/>
            <person name="Andrzejewski T.M."/>
            <person name="Davidsen T.M."/>
            <person name="Wayne K.J."/>
            <person name="Tettelin H."/>
            <person name="Glass J.I."/>
            <person name="Rusch D."/>
            <person name="Podicherti R."/>
            <person name="Tsui H.-C.T."/>
            <person name="Winkler M.E."/>
        </authorList>
    </citation>
    <scope>NUCLEOTIDE SEQUENCE</scope>
</reference>
<keyword evidence="1" id="KW-0472">Membrane</keyword>
<feature type="transmembrane region" description="Helical" evidence="1">
    <location>
        <begin position="166"/>
        <end position="188"/>
    </location>
</feature>
<dbReference type="Pfam" id="PF07690">
    <property type="entry name" value="MFS_1"/>
    <property type="match status" value="1"/>
</dbReference>
<evidence type="ECO:0000256" key="1">
    <source>
        <dbReference type="SAM" id="Phobius"/>
    </source>
</evidence>
<name>A0A381V2H1_9ZZZZ</name>
<dbReference type="Gene3D" id="1.20.1250.20">
    <property type="entry name" value="MFS general substrate transporter like domains"/>
    <property type="match status" value="2"/>
</dbReference>
<dbReference type="InterPro" id="IPR011701">
    <property type="entry name" value="MFS"/>
</dbReference>
<proteinExistence type="predicted"/>
<accession>A0A381V2H1</accession>
<feature type="transmembrane region" description="Helical" evidence="1">
    <location>
        <begin position="315"/>
        <end position="334"/>
    </location>
</feature>
<protein>
    <recommendedName>
        <fullName evidence="2">Major facilitator superfamily (MFS) profile domain-containing protein</fullName>
    </recommendedName>
</protein>
<feature type="transmembrane region" description="Helical" evidence="1">
    <location>
        <begin position="346"/>
        <end position="373"/>
    </location>
</feature>
<dbReference type="InterPro" id="IPR020846">
    <property type="entry name" value="MFS_dom"/>
</dbReference>
<evidence type="ECO:0000313" key="3">
    <source>
        <dbReference type="EMBL" id="SVA34560.1"/>
    </source>
</evidence>
<feature type="transmembrane region" description="Helical" evidence="1">
    <location>
        <begin position="292"/>
        <end position="309"/>
    </location>
</feature>
<keyword evidence="1" id="KW-1133">Transmembrane helix</keyword>
<feature type="transmembrane region" description="Helical" evidence="1">
    <location>
        <begin position="379"/>
        <end position="400"/>
    </location>
</feature>
<dbReference type="AlphaFoldDB" id="A0A381V2H1"/>
<gene>
    <name evidence="3" type="ORF">METZ01_LOCUS87414</name>
</gene>
<feature type="transmembrane region" description="Helical" evidence="1">
    <location>
        <begin position="104"/>
        <end position="128"/>
    </location>
</feature>